<dbReference type="AlphaFoldDB" id="A0A2J6R933"/>
<organism evidence="1 2">
    <name type="scientific">Hyaloscypha variabilis (strain UAMH 11265 / GT02V1 / F)</name>
    <name type="common">Meliniomyces variabilis</name>
    <dbReference type="NCBI Taxonomy" id="1149755"/>
    <lineage>
        <taxon>Eukaryota</taxon>
        <taxon>Fungi</taxon>
        <taxon>Dikarya</taxon>
        <taxon>Ascomycota</taxon>
        <taxon>Pezizomycotina</taxon>
        <taxon>Leotiomycetes</taxon>
        <taxon>Helotiales</taxon>
        <taxon>Hyaloscyphaceae</taxon>
        <taxon>Hyaloscypha</taxon>
        <taxon>Hyaloscypha variabilis</taxon>
    </lineage>
</organism>
<protein>
    <submittedName>
        <fullName evidence="1">Uncharacterized protein</fullName>
    </submittedName>
</protein>
<accession>A0A2J6R933</accession>
<keyword evidence="2" id="KW-1185">Reference proteome</keyword>
<reference evidence="1 2" key="1">
    <citation type="submission" date="2016-04" db="EMBL/GenBank/DDBJ databases">
        <title>A degradative enzymes factory behind the ericoid mycorrhizal symbiosis.</title>
        <authorList>
            <consortium name="DOE Joint Genome Institute"/>
            <person name="Martino E."/>
            <person name="Morin E."/>
            <person name="Grelet G."/>
            <person name="Kuo A."/>
            <person name="Kohler A."/>
            <person name="Daghino S."/>
            <person name="Barry K."/>
            <person name="Choi C."/>
            <person name="Cichocki N."/>
            <person name="Clum A."/>
            <person name="Copeland A."/>
            <person name="Hainaut M."/>
            <person name="Haridas S."/>
            <person name="Labutti K."/>
            <person name="Lindquist E."/>
            <person name="Lipzen A."/>
            <person name="Khouja H.-R."/>
            <person name="Murat C."/>
            <person name="Ohm R."/>
            <person name="Olson A."/>
            <person name="Spatafora J."/>
            <person name="Veneault-Fourrey C."/>
            <person name="Henrissat B."/>
            <person name="Grigoriev I."/>
            <person name="Martin F."/>
            <person name="Perotto S."/>
        </authorList>
    </citation>
    <scope>NUCLEOTIDE SEQUENCE [LARGE SCALE GENOMIC DNA]</scope>
    <source>
        <strain evidence="1 2">F</strain>
    </source>
</reference>
<evidence type="ECO:0000313" key="1">
    <source>
        <dbReference type="EMBL" id="PMD35032.1"/>
    </source>
</evidence>
<name>A0A2J6R933_HYAVF</name>
<dbReference type="Proteomes" id="UP000235786">
    <property type="component" value="Unassembled WGS sequence"/>
</dbReference>
<evidence type="ECO:0000313" key="2">
    <source>
        <dbReference type="Proteomes" id="UP000235786"/>
    </source>
</evidence>
<dbReference type="EMBL" id="KZ613953">
    <property type="protein sequence ID" value="PMD35032.1"/>
    <property type="molecule type" value="Genomic_DNA"/>
</dbReference>
<gene>
    <name evidence="1" type="ORF">L207DRAFT_130829</name>
</gene>
<sequence>MNLALKRQVRFNAETGKEHIHQALTTWDLKPSIFLPCTTLPLTLTFEEYLNPYFHLRSGRSSAADSHQDLFFRGFFEERKLSLGAELPRLLCIFILSGFFDETKASLLATRYNLPTVKKSLLSTEFTFVKYPAPLAVVKDKVSPTLHPQLL</sequence>
<proteinExistence type="predicted"/>